<feature type="compositionally biased region" description="Low complexity" evidence="15">
    <location>
        <begin position="154"/>
        <end position="163"/>
    </location>
</feature>
<feature type="compositionally biased region" description="Basic and acidic residues" evidence="15">
    <location>
        <begin position="82"/>
        <end position="112"/>
    </location>
</feature>
<evidence type="ECO:0000256" key="12">
    <source>
        <dbReference type="ARBA" id="ARBA00023136"/>
    </source>
</evidence>
<dbReference type="InterPro" id="IPR044862">
    <property type="entry name" value="Pro_4_hyd_alph_FE2OG_OXY"/>
</dbReference>
<dbReference type="EC" id="1.14.11.2" evidence="4"/>
<comment type="catalytic activity">
    <reaction evidence="14">
        <text>L-prolyl-[collagen] + 2-oxoglutarate + O2 = trans-4-hydroxy-L-prolyl-[collagen] + succinate + CO2</text>
        <dbReference type="Rhea" id="RHEA:18945"/>
        <dbReference type="Rhea" id="RHEA-COMP:11676"/>
        <dbReference type="Rhea" id="RHEA-COMP:11680"/>
        <dbReference type="ChEBI" id="CHEBI:15379"/>
        <dbReference type="ChEBI" id="CHEBI:16526"/>
        <dbReference type="ChEBI" id="CHEBI:16810"/>
        <dbReference type="ChEBI" id="CHEBI:30031"/>
        <dbReference type="ChEBI" id="CHEBI:50342"/>
        <dbReference type="ChEBI" id="CHEBI:61965"/>
        <dbReference type="EC" id="1.14.11.2"/>
    </reaction>
</comment>
<keyword evidence="12 16" id="KW-0472">Membrane</keyword>
<keyword evidence="13" id="KW-0325">Glycoprotein</keyword>
<dbReference type="PANTHER" id="PTHR10869">
    <property type="entry name" value="PROLYL 4-HYDROXYLASE ALPHA SUBUNIT"/>
    <property type="match status" value="1"/>
</dbReference>
<keyword evidence="11" id="KW-0408">Iron</keyword>
<dbReference type="Gene3D" id="2.60.120.620">
    <property type="entry name" value="q2cbj1_9rhob like domain"/>
    <property type="match status" value="1"/>
</dbReference>
<name>A0A7S0D285_MICPS</name>
<keyword evidence="8" id="KW-0735">Signal-anchor</keyword>
<dbReference type="AlphaFoldDB" id="A0A7S0D285"/>
<dbReference type="SMART" id="SM00702">
    <property type="entry name" value="P4Hc"/>
    <property type="match status" value="1"/>
</dbReference>
<evidence type="ECO:0000256" key="7">
    <source>
        <dbReference type="ARBA" id="ARBA00022964"/>
    </source>
</evidence>
<dbReference type="GO" id="GO:0031418">
    <property type="term" value="F:L-ascorbic acid binding"/>
    <property type="evidence" value="ECO:0007669"/>
    <property type="project" value="InterPro"/>
</dbReference>
<keyword evidence="6" id="KW-0479">Metal-binding</keyword>
<comment type="cofactor">
    <cofactor evidence="1">
        <name>L-ascorbate</name>
        <dbReference type="ChEBI" id="CHEBI:38290"/>
    </cofactor>
</comment>
<dbReference type="FunFam" id="2.60.120.620:FF:000002">
    <property type="entry name" value="Prolyl 4-hydroxylase 4"/>
    <property type="match status" value="1"/>
</dbReference>
<gene>
    <name evidence="18" type="ORF">MSP1401_LOCUS5601</name>
</gene>
<feature type="domain" description="Fe2OG dioxygenase" evidence="17">
    <location>
        <begin position="279"/>
        <end position="409"/>
    </location>
</feature>
<dbReference type="EMBL" id="HBEN01006843">
    <property type="protein sequence ID" value="CAD8439142.1"/>
    <property type="molecule type" value="Transcribed_RNA"/>
</dbReference>
<evidence type="ECO:0000256" key="14">
    <source>
        <dbReference type="ARBA" id="ARBA00049169"/>
    </source>
</evidence>
<keyword evidence="5 16" id="KW-0812">Transmembrane</keyword>
<dbReference type="GO" id="GO:0004656">
    <property type="term" value="F:procollagen-proline 4-dioxygenase activity"/>
    <property type="evidence" value="ECO:0007669"/>
    <property type="project" value="UniProtKB-EC"/>
</dbReference>
<keyword evidence="7" id="KW-0223">Dioxygenase</keyword>
<sequence>MKSAGRRSHRGGGGAHLPWFIAALCFAWATFMTFNVLTRDDGPRTMRSRSGLSLSTMASMASTASAGDAADDVSAAVEAELARVRSDHRSGPGDPDTRRAYEAERTDRDRLRTRTQTDTSGAVPRKAAAFGVEREARRSGAAKAVSRPSRDTSADSSSDVSSSRESAFLASVAPLPKSTYGYLDAISAFPGFPWTPPVVLSASGPKAYLFRNFLSTEECEHLKALAKKQLAPSTVVGTNGPVSSGIRTSAGTFLVKGQDAVVKAIERRMALAAGLPEPNGEGMQILRYDEGQKYDPHYDYFHDSTNASPRRGGQRMATMLVYLADTEKGGETVFPKGTKPVDFDHPDAGATREWSDCANKGGIPVASKKGDAVLFWSLTGDYKLDPGSLHGACPVVKGEKWTAVKWMRVAKFDGGFKEDAKLPMPSLSVSRRDSEDENERCLDEWAECADWARRGWCARNPEFMIGKKGARDSKGPACPQSCGVKCA</sequence>
<feature type="transmembrane region" description="Helical" evidence="16">
    <location>
        <begin position="17"/>
        <end position="37"/>
    </location>
</feature>
<evidence type="ECO:0000259" key="17">
    <source>
        <dbReference type="PROSITE" id="PS51471"/>
    </source>
</evidence>
<evidence type="ECO:0000256" key="6">
    <source>
        <dbReference type="ARBA" id="ARBA00022723"/>
    </source>
</evidence>
<dbReference type="PANTHER" id="PTHR10869:SF246">
    <property type="entry name" value="TRANSMEMBRANE PROLYL 4-HYDROXYLASE"/>
    <property type="match status" value="1"/>
</dbReference>
<protein>
    <recommendedName>
        <fullName evidence="4">procollagen-proline 4-dioxygenase</fullName>
        <ecNumber evidence="4">1.14.11.2</ecNumber>
    </recommendedName>
</protein>
<dbReference type="GO" id="GO:0005789">
    <property type="term" value="C:endoplasmic reticulum membrane"/>
    <property type="evidence" value="ECO:0007669"/>
    <property type="project" value="UniProtKB-SubCell"/>
</dbReference>
<dbReference type="Pfam" id="PF13640">
    <property type="entry name" value="2OG-FeII_Oxy_3"/>
    <property type="match status" value="1"/>
</dbReference>
<dbReference type="PROSITE" id="PS51471">
    <property type="entry name" value="FE2OG_OXY"/>
    <property type="match status" value="1"/>
</dbReference>
<keyword evidence="10" id="KW-0560">Oxidoreductase</keyword>
<evidence type="ECO:0000256" key="3">
    <source>
        <dbReference type="ARBA" id="ARBA00006511"/>
    </source>
</evidence>
<feature type="region of interest" description="Disordered" evidence="15">
    <location>
        <begin position="82"/>
        <end position="163"/>
    </location>
</feature>
<evidence type="ECO:0000256" key="10">
    <source>
        <dbReference type="ARBA" id="ARBA00023002"/>
    </source>
</evidence>
<reference evidence="18" key="1">
    <citation type="submission" date="2021-01" db="EMBL/GenBank/DDBJ databases">
        <authorList>
            <person name="Corre E."/>
            <person name="Pelletier E."/>
            <person name="Niang G."/>
            <person name="Scheremetjew M."/>
            <person name="Finn R."/>
            <person name="Kale V."/>
            <person name="Holt S."/>
            <person name="Cochrane G."/>
            <person name="Meng A."/>
            <person name="Brown T."/>
            <person name="Cohen L."/>
        </authorList>
    </citation>
    <scope>NUCLEOTIDE SEQUENCE</scope>
    <source>
        <strain evidence="18">CCAC1681</strain>
    </source>
</reference>
<evidence type="ECO:0000256" key="1">
    <source>
        <dbReference type="ARBA" id="ARBA00001961"/>
    </source>
</evidence>
<proteinExistence type="inferred from homology"/>
<evidence type="ECO:0000313" key="18">
    <source>
        <dbReference type="EMBL" id="CAD8439142.1"/>
    </source>
</evidence>
<evidence type="ECO:0000256" key="11">
    <source>
        <dbReference type="ARBA" id="ARBA00023004"/>
    </source>
</evidence>
<evidence type="ECO:0000256" key="5">
    <source>
        <dbReference type="ARBA" id="ARBA00022692"/>
    </source>
</evidence>
<dbReference type="InterPro" id="IPR005123">
    <property type="entry name" value="Oxoglu/Fe-dep_dioxygenase_dom"/>
</dbReference>
<dbReference type="InterPro" id="IPR006620">
    <property type="entry name" value="Pro_4_hyd_alph"/>
</dbReference>
<evidence type="ECO:0000256" key="16">
    <source>
        <dbReference type="SAM" id="Phobius"/>
    </source>
</evidence>
<evidence type="ECO:0000256" key="8">
    <source>
        <dbReference type="ARBA" id="ARBA00022968"/>
    </source>
</evidence>
<evidence type="ECO:0000256" key="9">
    <source>
        <dbReference type="ARBA" id="ARBA00022989"/>
    </source>
</evidence>
<evidence type="ECO:0000256" key="4">
    <source>
        <dbReference type="ARBA" id="ARBA00012269"/>
    </source>
</evidence>
<evidence type="ECO:0000256" key="2">
    <source>
        <dbReference type="ARBA" id="ARBA00004648"/>
    </source>
</evidence>
<organism evidence="18">
    <name type="scientific">Micromonas pusilla</name>
    <name type="common">Picoplanktonic green alga</name>
    <name type="synonym">Chromulina pusilla</name>
    <dbReference type="NCBI Taxonomy" id="38833"/>
    <lineage>
        <taxon>Eukaryota</taxon>
        <taxon>Viridiplantae</taxon>
        <taxon>Chlorophyta</taxon>
        <taxon>Mamiellophyceae</taxon>
        <taxon>Mamiellales</taxon>
        <taxon>Mamiellaceae</taxon>
        <taxon>Micromonas</taxon>
    </lineage>
</organism>
<evidence type="ECO:0000256" key="15">
    <source>
        <dbReference type="SAM" id="MobiDB-lite"/>
    </source>
</evidence>
<dbReference type="InterPro" id="IPR045054">
    <property type="entry name" value="P4HA-like"/>
</dbReference>
<evidence type="ECO:0000256" key="13">
    <source>
        <dbReference type="ARBA" id="ARBA00023180"/>
    </source>
</evidence>
<comment type="subcellular location">
    <subcellularLocation>
        <location evidence="2">Endoplasmic reticulum membrane</location>
        <topology evidence="2">Single-pass type II membrane protein</topology>
    </subcellularLocation>
</comment>
<accession>A0A7S0D285</accession>
<keyword evidence="9 16" id="KW-1133">Transmembrane helix</keyword>
<comment type="similarity">
    <text evidence="3">Belongs to the P4HA family.</text>
</comment>
<dbReference type="GO" id="GO:0005506">
    <property type="term" value="F:iron ion binding"/>
    <property type="evidence" value="ECO:0007669"/>
    <property type="project" value="InterPro"/>
</dbReference>